<reference evidence="3 4" key="1">
    <citation type="submission" date="2023-01" db="EMBL/GenBank/DDBJ databases">
        <title>Analysis of 21 Apiospora genomes using comparative genomics revels a genus with tremendous synthesis potential of carbohydrate active enzymes and secondary metabolites.</title>
        <authorList>
            <person name="Sorensen T."/>
        </authorList>
    </citation>
    <scope>NUCLEOTIDE SEQUENCE [LARGE SCALE GENOMIC DNA]</scope>
    <source>
        <strain evidence="3 4">CBS 135458</strain>
    </source>
</reference>
<evidence type="ECO:0000313" key="4">
    <source>
        <dbReference type="Proteomes" id="UP001480595"/>
    </source>
</evidence>
<feature type="region of interest" description="Disordered" evidence="1">
    <location>
        <begin position="198"/>
        <end position="228"/>
    </location>
</feature>
<keyword evidence="4" id="KW-1185">Reference proteome</keyword>
<feature type="compositionally biased region" description="Basic residues" evidence="1">
    <location>
        <begin position="210"/>
        <end position="220"/>
    </location>
</feature>
<organism evidence="3 4">
    <name type="scientific">Apiospora phragmitis</name>
    <dbReference type="NCBI Taxonomy" id="2905665"/>
    <lineage>
        <taxon>Eukaryota</taxon>
        <taxon>Fungi</taxon>
        <taxon>Dikarya</taxon>
        <taxon>Ascomycota</taxon>
        <taxon>Pezizomycotina</taxon>
        <taxon>Sordariomycetes</taxon>
        <taxon>Xylariomycetidae</taxon>
        <taxon>Amphisphaeriales</taxon>
        <taxon>Apiosporaceae</taxon>
        <taxon>Apiospora</taxon>
    </lineage>
</organism>
<evidence type="ECO:0000313" key="3">
    <source>
        <dbReference type="EMBL" id="KAK8090657.1"/>
    </source>
</evidence>
<protein>
    <recommendedName>
        <fullName evidence="5">Glycine zipper 2TM domain-containing protein</fullName>
    </recommendedName>
</protein>
<dbReference type="Proteomes" id="UP001480595">
    <property type="component" value="Unassembled WGS sequence"/>
</dbReference>
<dbReference type="EMBL" id="JAQQWL010000001">
    <property type="protein sequence ID" value="KAK8090657.1"/>
    <property type="molecule type" value="Genomic_DNA"/>
</dbReference>
<sequence length="345" mass="35539">MTRKVPLCSACLCACDICLLIQSTTNGGGGGGSGGAYPPRQQYPPQSQYGQSPSPYPPQQQYTQSSSHLSPYPSHPEYARPGSAHSNVGFSSGPPPPRYEEQGGHLAPCHAPQRPHSADPYSGGHYAGGDEKRGRSDYPNAAPGAEGEDGERGLGASLIGGGAGGFLGHKLGKGKLGTFLGGAAGAVAANVLESKFKDRRNSHSSSSSHGHGHGHGHHGGGGHSPYGYGGGGSGEDSWVVRAVSWAATRGTTAVAVRNTAARIMVAIMGVIMGVTTEVMDTMATTATILITATTATTATTAVMVVGKELISILYVPILLQVKFNWFNRRSGTCGYEDLGRLGHNS</sequence>
<feature type="signal peptide" evidence="2">
    <location>
        <begin position="1"/>
        <end position="23"/>
    </location>
</feature>
<dbReference type="PANTHER" id="PTHR37014:SF10">
    <property type="entry name" value="RICH PROTEIN MS8, PUTATIVE (AFU_ORTHOLOGUE AFUA_7G05650)-RELATED"/>
    <property type="match status" value="1"/>
</dbReference>
<evidence type="ECO:0000256" key="1">
    <source>
        <dbReference type="SAM" id="MobiDB-lite"/>
    </source>
</evidence>
<keyword evidence="2" id="KW-0732">Signal</keyword>
<feature type="compositionally biased region" description="Low complexity" evidence="1">
    <location>
        <begin position="37"/>
        <end position="76"/>
    </location>
</feature>
<evidence type="ECO:0000256" key="2">
    <source>
        <dbReference type="SAM" id="SignalP"/>
    </source>
</evidence>
<dbReference type="RefSeq" id="XP_066722203.1">
    <property type="nucleotide sequence ID" value="XM_066851571.1"/>
</dbReference>
<evidence type="ECO:0008006" key="5">
    <source>
        <dbReference type="Google" id="ProtNLM"/>
    </source>
</evidence>
<gene>
    <name evidence="3" type="ORF">PG994_000162</name>
</gene>
<proteinExistence type="predicted"/>
<dbReference type="GeneID" id="92084634"/>
<feature type="chain" id="PRO_5046655398" description="Glycine zipper 2TM domain-containing protein" evidence="2">
    <location>
        <begin position="24"/>
        <end position="345"/>
    </location>
</feature>
<feature type="region of interest" description="Disordered" evidence="1">
    <location>
        <begin position="28"/>
        <end position="153"/>
    </location>
</feature>
<comment type="caution">
    <text evidence="3">The sequence shown here is derived from an EMBL/GenBank/DDBJ whole genome shotgun (WGS) entry which is preliminary data.</text>
</comment>
<accession>A0ABR1X5H2</accession>
<dbReference type="PANTHER" id="PTHR37014">
    <property type="entry name" value="EXPRESSION LETHALITY PROTEIN HEL10, PUTATIVE (AFU_ORTHOLOGUE AFUA_1G06580)-RELATED"/>
    <property type="match status" value="1"/>
</dbReference>
<name>A0ABR1X5H2_9PEZI</name>